<feature type="domain" description="Cytidyltransferase-like" evidence="3">
    <location>
        <begin position="7"/>
        <end position="125"/>
    </location>
</feature>
<keyword evidence="2 5" id="KW-0548">Nucleotidyltransferase</keyword>
<proteinExistence type="predicted"/>
<evidence type="ECO:0000313" key="6">
    <source>
        <dbReference type="Proteomes" id="UP000004671"/>
    </source>
</evidence>
<dbReference type="NCBIfam" id="TIGR01518">
    <property type="entry name" value="g3p_cytidyltrns"/>
    <property type="match status" value="1"/>
</dbReference>
<dbReference type="SUPFAM" id="SSF52374">
    <property type="entry name" value="Nucleotidylyl transferase"/>
    <property type="match status" value="1"/>
</dbReference>
<dbReference type="InterPro" id="IPR006409">
    <property type="entry name" value="G3P_cytidylTrfase"/>
</dbReference>
<protein>
    <submittedName>
        <fullName evidence="5">Glycerol-3-phosphate cytidylyltransferase</fullName>
    </submittedName>
</protein>
<dbReference type="eggNOG" id="COG0615">
    <property type="taxonomic scope" value="Bacteria"/>
</dbReference>
<evidence type="ECO:0000259" key="3">
    <source>
        <dbReference type="Pfam" id="PF01467"/>
    </source>
</evidence>
<organism evidence="5 6">
    <name type="scientific">Caldithrix abyssi DSM 13497</name>
    <dbReference type="NCBI Taxonomy" id="880073"/>
    <lineage>
        <taxon>Bacteria</taxon>
        <taxon>Pseudomonadati</taxon>
        <taxon>Calditrichota</taxon>
        <taxon>Calditrichia</taxon>
        <taxon>Calditrichales</taxon>
        <taxon>Calditrichaceae</taxon>
        <taxon>Caldithrix</taxon>
    </lineage>
</organism>
<reference evidence="4 7" key="2">
    <citation type="submission" date="2016-11" db="EMBL/GenBank/DDBJ databases">
        <title>Genomic analysis of Caldithrix abyssi and proposal of a novel bacterial phylum Caldithrichaeota.</title>
        <authorList>
            <person name="Kublanov I."/>
            <person name="Sigalova O."/>
            <person name="Gavrilov S."/>
            <person name="Lebedinsky A."/>
            <person name="Ivanova N."/>
            <person name="Daum C."/>
            <person name="Reddy T."/>
            <person name="Klenk H.P."/>
            <person name="Goker M."/>
            <person name="Reva O."/>
            <person name="Miroshnichenko M."/>
            <person name="Kyprides N."/>
            <person name="Woyke T."/>
            <person name="Gelfand M."/>
        </authorList>
    </citation>
    <scope>NUCLEOTIDE SEQUENCE [LARGE SCALE GENOMIC DNA]</scope>
    <source>
        <strain evidence="4 7">LF13</strain>
    </source>
</reference>
<dbReference type="NCBIfam" id="TIGR00125">
    <property type="entry name" value="cyt_tran_rel"/>
    <property type="match status" value="1"/>
</dbReference>
<evidence type="ECO:0000313" key="7">
    <source>
        <dbReference type="Proteomes" id="UP000183868"/>
    </source>
</evidence>
<dbReference type="KEGG" id="caby:Cabys_1820"/>
<dbReference type="GO" id="GO:0005737">
    <property type="term" value="C:cytoplasm"/>
    <property type="evidence" value="ECO:0007669"/>
    <property type="project" value="InterPro"/>
</dbReference>
<dbReference type="OrthoDB" id="9802794at2"/>
<evidence type="ECO:0000256" key="2">
    <source>
        <dbReference type="ARBA" id="ARBA00022695"/>
    </source>
</evidence>
<evidence type="ECO:0000313" key="4">
    <source>
        <dbReference type="EMBL" id="APF18569.1"/>
    </source>
</evidence>
<dbReference type="PANTHER" id="PTHR43793">
    <property type="entry name" value="FAD SYNTHASE"/>
    <property type="match status" value="1"/>
</dbReference>
<dbReference type="InterPro" id="IPR050385">
    <property type="entry name" value="Archaeal_FAD_synthase"/>
</dbReference>
<sequence>MKKKTVITYGTFDLFHVGHLRLLKRAKELGDYLIVGVSTDAFNAIKGKKTIIPYEQRAEIVQSIRYVDRVIPEDSWEQKARDIEKYAVDVLVMGADWQGKFDDLQNICEVVYLPRTQGVSSSQLKNSLKGLLEIQPAKLREAIDVLEQILKDLE</sequence>
<reference evidence="5 6" key="1">
    <citation type="submission" date="2011-09" db="EMBL/GenBank/DDBJ databases">
        <title>The permanent draft genome of Caldithrix abyssi DSM 13497.</title>
        <authorList>
            <consortium name="US DOE Joint Genome Institute (JGI-PGF)"/>
            <person name="Lucas S."/>
            <person name="Han J."/>
            <person name="Lapidus A."/>
            <person name="Bruce D."/>
            <person name="Goodwin L."/>
            <person name="Pitluck S."/>
            <person name="Peters L."/>
            <person name="Kyrpides N."/>
            <person name="Mavromatis K."/>
            <person name="Ivanova N."/>
            <person name="Mikhailova N."/>
            <person name="Chertkov O."/>
            <person name="Detter J.C."/>
            <person name="Tapia R."/>
            <person name="Han C."/>
            <person name="Land M."/>
            <person name="Hauser L."/>
            <person name="Markowitz V."/>
            <person name="Cheng J.-F."/>
            <person name="Hugenholtz P."/>
            <person name="Woyke T."/>
            <person name="Wu D."/>
            <person name="Spring S."/>
            <person name="Brambilla E."/>
            <person name="Klenk H.-P."/>
            <person name="Eisen J.A."/>
        </authorList>
    </citation>
    <scope>NUCLEOTIDE SEQUENCE [LARGE SCALE GENOMIC DNA]</scope>
    <source>
        <strain evidence="5 6">DSM 13497</strain>
    </source>
</reference>
<keyword evidence="1 5" id="KW-0808">Transferase</keyword>
<dbReference type="InParanoid" id="H1XSL2"/>
<dbReference type="Proteomes" id="UP000183868">
    <property type="component" value="Chromosome"/>
</dbReference>
<gene>
    <name evidence="4" type="ORF">Cabys_1820</name>
    <name evidence="5" type="ORF">Calab_2953</name>
</gene>
<name>H1XSL2_CALAY</name>
<keyword evidence="6" id="KW-1185">Reference proteome</keyword>
<dbReference type="Gene3D" id="3.40.50.620">
    <property type="entry name" value="HUPs"/>
    <property type="match status" value="1"/>
</dbReference>
<dbReference type="Proteomes" id="UP000004671">
    <property type="component" value="Chromosome"/>
</dbReference>
<dbReference type="EMBL" id="CM001402">
    <property type="protein sequence ID" value="EHO42560.1"/>
    <property type="molecule type" value="Genomic_DNA"/>
</dbReference>
<dbReference type="Pfam" id="PF01467">
    <property type="entry name" value="CTP_transf_like"/>
    <property type="match status" value="1"/>
</dbReference>
<dbReference type="RefSeq" id="WP_006929917.1">
    <property type="nucleotide sequence ID" value="NZ_CM001402.1"/>
</dbReference>
<dbReference type="AlphaFoldDB" id="H1XSL2"/>
<dbReference type="PANTHER" id="PTHR43793:SF1">
    <property type="entry name" value="FAD SYNTHASE"/>
    <property type="match status" value="1"/>
</dbReference>
<dbReference type="HOGENOM" id="CLU_034585_2_2_0"/>
<accession>H1XSL2</accession>
<dbReference type="GO" id="GO:0046872">
    <property type="term" value="F:metal ion binding"/>
    <property type="evidence" value="ECO:0007669"/>
    <property type="project" value="InterPro"/>
</dbReference>
<dbReference type="InterPro" id="IPR004821">
    <property type="entry name" value="Cyt_trans-like"/>
</dbReference>
<evidence type="ECO:0000256" key="1">
    <source>
        <dbReference type="ARBA" id="ARBA00022679"/>
    </source>
</evidence>
<dbReference type="GO" id="GO:0019350">
    <property type="term" value="P:teichoic acid biosynthetic process"/>
    <property type="evidence" value="ECO:0007669"/>
    <property type="project" value="InterPro"/>
</dbReference>
<dbReference type="InterPro" id="IPR014729">
    <property type="entry name" value="Rossmann-like_a/b/a_fold"/>
</dbReference>
<dbReference type="EMBL" id="CP018099">
    <property type="protein sequence ID" value="APF18569.1"/>
    <property type="molecule type" value="Genomic_DNA"/>
</dbReference>
<evidence type="ECO:0000313" key="5">
    <source>
        <dbReference type="EMBL" id="EHO42560.1"/>
    </source>
</evidence>
<dbReference type="GO" id="GO:0047348">
    <property type="term" value="F:glycerol-3-phosphate cytidylyltransferase activity"/>
    <property type="evidence" value="ECO:0007669"/>
    <property type="project" value="InterPro"/>
</dbReference>
<dbReference type="STRING" id="880073.Cabys_1820"/>
<dbReference type="PaxDb" id="880073-Calab_2953"/>